<evidence type="ECO:0000256" key="2">
    <source>
        <dbReference type="ARBA" id="ARBA00023125"/>
    </source>
</evidence>
<dbReference type="EMBL" id="FOEF01000023">
    <property type="protein sequence ID" value="SEP53019.1"/>
    <property type="molecule type" value="Genomic_DNA"/>
</dbReference>
<dbReference type="InterPro" id="IPR036388">
    <property type="entry name" value="WH-like_DNA-bd_sf"/>
</dbReference>
<dbReference type="SMART" id="SM00344">
    <property type="entry name" value="HTH_ASNC"/>
    <property type="match status" value="1"/>
</dbReference>
<dbReference type="Gene3D" id="3.30.70.920">
    <property type="match status" value="1"/>
</dbReference>
<keyword evidence="2" id="KW-0238">DNA-binding</keyword>
<gene>
    <name evidence="5" type="ORF">SAMN04489732_123148</name>
</gene>
<proteinExistence type="predicted"/>
<dbReference type="AlphaFoldDB" id="A0A1H8YLI5"/>
<dbReference type="PANTHER" id="PTHR30154">
    <property type="entry name" value="LEUCINE-RESPONSIVE REGULATORY PROTEIN"/>
    <property type="match status" value="1"/>
</dbReference>
<dbReference type="GO" id="GO:0043565">
    <property type="term" value="F:sequence-specific DNA binding"/>
    <property type="evidence" value="ECO:0007669"/>
    <property type="project" value="InterPro"/>
</dbReference>
<dbReference type="InterPro" id="IPR036390">
    <property type="entry name" value="WH_DNA-bd_sf"/>
</dbReference>
<reference evidence="5 6" key="1">
    <citation type="submission" date="2016-10" db="EMBL/GenBank/DDBJ databases">
        <authorList>
            <person name="de Groot N.N."/>
        </authorList>
    </citation>
    <scope>NUCLEOTIDE SEQUENCE [LARGE SCALE GENOMIC DNA]</scope>
    <source>
        <strain evidence="5 6">DSM 44993</strain>
    </source>
</reference>
<dbReference type="GO" id="GO:0043200">
    <property type="term" value="P:response to amino acid"/>
    <property type="evidence" value="ECO:0007669"/>
    <property type="project" value="TreeGrafter"/>
</dbReference>
<dbReference type="OrthoDB" id="7501856at2"/>
<dbReference type="InterPro" id="IPR011008">
    <property type="entry name" value="Dimeric_a/b-barrel"/>
</dbReference>
<dbReference type="InterPro" id="IPR054609">
    <property type="entry name" value="PF0864-like_C"/>
</dbReference>
<accession>A0A1H8YLI5</accession>
<sequence>MGDENRTKVDDQRAPKALDSTDRTLIALLQHDGRASFTALAKAVGLSEGAVRQRVQRLLRDDMMQIVAVTAPENVDLTRQAMIGITVNGDPREIAARLSTLAHVHQVVLCAGRFDLLAELICRDDEHLLEVLGEEVRPIPGVTSTELFVYLKLAKQNYAWGKLTA</sequence>
<dbReference type="Pfam" id="PF13404">
    <property type="entry name" value="HTH_AsnC-type"/>
    <property type="match status" value="1"/>
</dbReference>
<keyword evidence="1" id="KW-0805">Transcription regulation</keyword>
<dbReference type="PROSITE" id="PS50956">
    <property type="entry name" value="HTH_ASNC_2"/>
    <property type="match status" value="1"/>
</dbReference>
<evidence type="ECO:0000256" key="1">
    <source>
        <dbReference type="ARBA" id="ARBA00023015"/>
    </source>
</evidence>
<dbReference type="Proteomes" id="UP000198582">
    <property type="component" value="Unassembled WGS sequence"/>
</dbReference>
<name>A0A1H8YLI5_9PSEU</name>
<organism evidence="5 6">
    <name type="scientific">Amycolatopsis saalfeldensis</name>
    <dbReference type="NCBI Taxonomy" id="394193"/>
    <lineage>
        <taxon>Bacteria</taxon>
        <taxon>Bacillati</taxon>
        <taxon>Actinomycetota</taxon>
        <taxon>Actinomycetes</taxon>
        <taxon>Pseudonocardiales</taxon>
        <taxon>Pseudonocardiaceae</taxon>
        <taxon>Amycolatopsis</taxon>
    </lineage>
</organism>
<dbReference type="InterPro" id="IPR019888">
    <property type="entry name" value="Tscrpt_reg_AsnC-like"/>
</dbReference>
<dbReference type="SUPFAM" id="SSF54909">
    <property type="entry name" value="Dimeric alpha+beta barrel"/>
    <property type="match status" value="1"/>
</dbReference>
<feature type="domain" description="HTH asnC-type" evidence="4">
    <location>
        <begin position="18"/>
        <end position="78"/>
    </location>
</feature>
<dbReference type="RefSeq" id="WP_091627209.1">
    <property type="nucleotide sequence ID" value="NZ_FOEF01000023.1"/>
</dbReference>
<dbReference type="Pfam" id="PF22482">
    <property type="entry name" value="AsnC_trans_reg_3"/>
    <property type="match status" value="1"/>
</dbReference>
<dbReference type="SUPFAM" id="SSF46785">
    <property type="entry name" value="Winged helix' DNA-binding domain"/>
    <property type="match status" value="1"/>
</dbReference>
<evidence type="ECO:0000313" key="5">
    <source>
        <dbReference type="EMBL" id="SEP53019.1"/>
    </source>
</evidence>
<dbReference type="PRINTS" id="PR00033">
    <property type="entry name" value="HTHASNC"/>
</dbReference>
<dbReference type="Gene3D" id="1.10.10.10">
    <property type="entry name" value="Winged helix-like DNA-binding domain superfamily/Winged helix DNA-binding domain"/>
    <property type="match status" value="1"/>
</dbReference>
<keyword evidence="6" id="KW-1185">Reference proteome</keyword>
<evidence type="ECO:0000313" key="6">
    <source>
        <dbReference type="Proteomes" id="UP000198582"/>
    </source>
</evidence>
<keyword evidence="3" id="KW-0804">Transcription</keyword>
<evidence type="ECO:0000259" key="4">
    <source>
        <dbReference type="PROSITE" id="PS50956"/>
    </source>
</evidence>
<protein>
    <submittedName>
        <fullName evidence="5">Lrp/AsnC family transcriptional regulator, regulator for asnA, asnC and gidA</fullName>
    </submittedName>
</protein>
<dbReference type="GO" id="GO:0005829">
    <property type="term" value="C:cytosol"/>
    <property type="evidence" value="ECO:0007669"/>
    <property type="project" value="TreeGrafter"/>
</dbReference>
<dbReference type="PANTHER" id="PTHR30154:SF34">
    <property type="entry name" value="TRANSCRIPTIONAL REGULATOR AZLB"/>
    <property type="match status" value="1"/>
</dbReference>
<dbReference type="InterPro" id="IPR000485">
    <property type="entry name" value="AsnC-type_HTH_dom"/>
</dbReference>
<dbReference type="STRING" id="394193.SAMN04489732_123148"/>
<evidence type="ECO:0000256" key="3">
    <source>
        <dbReference type="ARBA" id="ARBA00023163"/>
    </source>
</evidence>